<evidence type="ECO:0000313" key="1">
    <source>
        <dbReference type="EMBL" id="GBM07373.1"/>
    </source>
</evidence>
<proteinExistence type="predicted"/>
<dbReference type="EMBL" id="BGPR01087495">
    <property type="protein sequence ID" value="GBM07373.1"/>
    <property type="molecule type" value="Genomic_DNA"/>
</dbReference>
<keyword evidence="3" id="KW-1185">Reference proteome</keyword>
<accession>A0A4Y2CSN1</accession>
<evidence type="ECO:0000313" key="3">
    <source>
        <dbReference type="Proteomes" id="UP000499080"/>
    </source>
</evidence>
<reference evidence="1 3" key="1">
    <citation type="journal article" date="2019" name="Sci. Rep.">
        <title>Orb-weaving spider Araneus ventricosus genome elucidates the spidroin gene catalogue.</title>
        <authorList>
            <person name="Kono N."/>
            <person name="Nakamura H."/>
            <person name="Ohtoshi R."/>
            <person name="Moran D.A.P."/>
            <person name="Shinohara A."/>
            <person name="Yoshida Y."/>
            <person name="Fujiwara M."/>
            <person name="Mori M."/>
            <person name="Tomita M."/>
            <person name="Arakawa K."/>
        </authorList>
    </citation>
    <scope>NUCLEOTIDE SEQUENCE [LARGE SCALE GENOMIC DNA]</scope>
</reference>
<evidence type="ECO:0000313" key="2">
    <source>
        <dbReference type="EMBL" id="GBM07401.1"/>
    </source>
</evidence>
<dbReference type="EMBL" id="BGPR01087503">
    <property type="protein sequence ID" value="GBM07401.1"/>
    <property type="molecule type" value="Genomic_DNA"/>
</dbReference>
<name>A0A4Y2CSN1_ARAVE</name>
<gene>
    <name evidence="2" type="ORF">AVEN_203303_1</name>
    <name evidence="1" type="ORF">AVEN_47900_1</name>
</gene>
<dbReference type="AlphaFoldDB" id="A0A4Y2CSN1"/>
<comment type="caution">
    <text evidence="1">The sequence shown here is derived from an EMBL/GenBank/DDBJ whole genome shotgun (WGS) entry which is preliminary data.</text>
</comment>
<sequence>MEVQSLEIHMFIRLTGTTRRSHQITLASSGTVASEIGLTGATRRSLQIPLASSGTVVSEIGQGSSRARLESHLGALPPFRCN</sequence>
<protein>
    <submittedName>
        <fullName evidence="1">Uncharacterized protein</fullName>
    </submittedName>
</protein>
<organism evidence="1 3">
    <name type="scientific">Araneus ventricosus</name>
    <name type="common">Orbweaver spider</name>
    <name type="synonym">Epeira ventricosa</name>
    <dbReference type="NCBI Taxonomy" id="182803"/>
    <lineage>
        <taxon>Eukaryota</taxon>
        <taxon>Metazoa</taxon>
        <taxon>Ecdysozoa</taxon>
        <taxon>Arthropoda</taxon>
        <taxon>Chelicerata</taxon>
        <taxon>Arachnida</taxon>
        <taxon>Araneae</taxon>
        <taxon>Araneomorphae</taxon>
        <taxon>Entelegynae</taxon>
        <taxon>Araneoidea</taxon>
        <taxon>Araneidae</taxon>
        <taxon>Araneus</taxon>
    </lineage>
</organism>
<dbReference type="Proteomes" id="UP000499080">
    <property type="component" value="Unassembled WGS sequence"/>
</dbReference>